<protein>
    <submittedName>
        <fullName evidence="2">DsbA family oxidoreductase</fullName>
    </submittedName>
</protein>
<evidence type="ECO:0000259" key="1">
    <source>
        <dbReference type="Pfam" id="PF01323"/>
    </source>
</evidence>
<dbReference type="RefSeq" id="WP_132114279.1">
    <property type="nucleotide sequence ID" value="NZ_SMJU01000002.1"/>
</dbReference>
<gene>
    <name evidence="2" type="ORF">EZE20_02785</name>
</gene>
<dbReference type="InterPro" id="IPR001853">
    <property type="entry name" value="DSBA-like_thioredoxin_dom"/>
</dbReference>
<sequence length="234" mass="26256">MKMLNPTNEKIKLDIVSDVVCPWCYVGKKRLEEALATLGNPTDIDIEWHPFQLDPTIPQEGVDRKKYFIKKFGDEGRIRQMFDHLTNVGKEVGIDFKLDSIPNAINTFNLHKLLHVAGLEGFQPEAEEMLFKAYFSEGKDLQDLTVLTELFASYGWDTAKIRQIMDDEAIGLEVRKEIGHFQSLGVSGVPFFIINNTYGISGAQPASVFVEALTTVRNEMLQAIEGQVCGPEGC</sequence>
<reference evidence="2 3" key="1">
    <citation type="submission" date="2019-02" db="EMBL/GenBank/DDBJ databases">
        <title>Arundinibacter roseus gen. nov., sp. nov., a new member of the family Cytophagaceae.</title>
        <authorList>
            <person name="Szuroczki S."/>
            <person name="Khayer B."/>
            <person name="Sproer C."/>
            <person name="Toumi M."/>
            <person name="Szabo A."/>
            <person name="Felfoldi T."/>
            <person name="Schumann P."/>
            <person name="Toth E."/>
        </authorList>
    </citation>
    <scope>NUCLEOTIDE SEQUENCE [LARGE SCALE GENOMIC DNA]</scope>
    <source>
        <strain evidence="2 3">DMA-k-7a</strain>
    </source>
</reference>
<feature type="domain" description="DSBA-like thioredoxin" evidence="1">
    <location>
        <begin position="13"/>
        <end position="213"/>
    </location>
</feature>
<name>A0A4R4KI95_9BACT</name>
<dbReference type="Pfam" id="PF01323">
    <property type="entry name" value="DSBA"/>
    <property type="match status" value="1"/>
</dbReference>
<dbReference type="GO" id="GO:0016491">
    <property type="term" value="F:oxidoreductase activity"/>
    <property type="evidence" value="ECO:0007669"/>
    <property type="project" value="InterPro"/>
</dbReference>
<evidence type="ECO:0000313" key="3">
    <source>
        <dbReference type="Proteomes" id="UP000295706"/>
    </source>
</evidence>
<dbReference type="CDD" id="cd03024">
    <property type="entry name" value="DsbA_FrnE"/>
    <property type="match status" value="1"/>
</dbReference>
<dbReference type="AlphaFoldDB" id="A0A4R4KI95"/>
<dbReference type="EMBL" id="SMJU01000002">
    <property type="protein sequence ID" value="TDB67867.1"/>
    <property type="molecule type" value="Genomic_DNA"/>
</dbReference>
<dbReference type="OrthoDB" id="9799122at2"/>
<keyword evidence="3" id="KW-1185">Reference proteome</keyword>
<comment type="caution">
    <text evidence="2">The sequence shown here is derived from an EMBL/GenBank/DDBJ whole genome shotgun (WGS) entry which is preliminary data.</text>
</comment>
<accession>A0A4R4KI95</accession>
<dbReference type="Proteomes" id="UP000295706">
    <property type="component" value="Unassembled WGS sequence"/>
</dbReference>
<dbReference type="PANTHER" id="PTHR13887">
    <property type="entry name" value="GLUTATHIONE S-TRANSFERASE KAPPA"/>
    <property type="match status" value="1"/>
</dbReference>
<dbReference type="InterPro" id="IPR036249">
    <property type="entry name" value="Thioredoxin-like_sf"/>
</dbReference>
<evidence type="ECO:0000313" key="2">
    <source>
        <dbReference type="EMBL" id="TDB67867.1"/>
    </source>
</evidence>
<dbReference type="SUPFAM" id="SSF52833">
    <property type="entry name" value="Thioredoxin-like"/>
    <property type="match status" value="1"/>
</dbReference>
<dbReference type="Gene3D" id="3.40.30.10">
    <property type="entry name" value="Glutaredoxin"/>
    <property type="match status" value="1"/>
</dbReference>
<proteinExistence type="predicted"/>
<dbReference type="PANTHER" id="PTHR13887:SF41">
    <property type="entry name" value="THIOREDOXIN SUPERFAMILY PROTEIN"/>
    <property type="match status" value="1"/>
</dbReference>
<organism evidence="2 3">
    <name type="scientific">Arundinibacter roseus</name>
    <dbReference type="NCBI Taxonomy" id="2070510"/>
    <lineage>
        <taxon>Bacteria</taxon>
        <taxon>Pseudomonadati</taxon>
        <taxon>Bacteroidota</taxon>
        <taxon>Cytophagia</taxon>
        <taxon>Cytophagales</taxon>
        <taxon>Spirosomataceae</taxon>
        <taxon>Arundinibacter</taxon>
    </lineage>
</organism>